<comment type="similarity">
    <text evidence="7">Belongs to the UvrC family.</text>
</comment>
<evidence type="ECO:0000256" key="2">
    <source>
        <dbReference type="ARBA" id="ARBA00022763"/>
    </source>
</evidence>
<dbReference type="PANTHER" id="PTHR30562">
    <property type="entry name" value="UVRC/OXIDOREDUCTASE"/>
    <property type="match status" value="1"/>
</dbReference>
<feature type="domain" description="GIY-YIG" evidence="8">
    <location>
        <begin position="15"/>
        <end position="94"/>
    </location>
</feature>
<dbReference type="SUPFAM" id="SSF82771">
    <property type="entry name" value="GIY-YIG endonuclease"/>
    <property type="match status" value="1"/>
</dbReference>
<dbReference type="Gene3D" id="3.30.420.340">
    <property type="entry name" value="UvrC, RNAse H endonuclease domain"/>
    <property type="match status" value="1"/>
</dbReference>
<evidence type="ECO:0000256" key="5">
    <source>
        <dbReference type="ARBA" id="ARBA00023204"/>
    </source>
</evidence>
<dbReference type="SUPFAM" id="SSF46600">
    <property type="entry name" value="C-terminal UvrC-binding domain of UvrB"/>
    <property type="match status" value="1"/>
</dbReference>
<evidence type="ECO:0000256" key="1">
    <source>
        <dbReference type="ARBA" id="ARBA00022490"/>
    </source>
</evidence>
<dbReference type="EMBL" id="JAYGIL010000016">
    <property type="protein sequence ID" value="MEA5404089.1"/>
    <property type="molecule type" value="Genomic_DNA"/>
</dbReference>
<dbReference type="PANTHER" id="PTHR30562:SF1">
    <property type="entry name" value="UVRABC SYSTEM PROTEIN C"/>
    <property type="match status" value="1"/>
</dbReference>
<dbReference type="PROSITE" id="PS50165">
    <property type="entry name" value="UVRC"/>
    <property type="match status" value="1"/>
</dbReference>
<proteinExistence type="inferred from homology"/>
<keyword evidence="2 7" id="KW-0227">DNA damage</keyword>
<dbReference type="Gene3D" id="3.40.1440.10">
    <property type="entry name" value="GIY-YIG endonuclease"/>
    <property type="match status" value="1"/>
</dbReference>
<feature type="domain" description="UvrC family homology region profile" evidence="9">
    <location>
        <begin position="340"/>
        <end position="479"/>
    </location>
</feature>
<keyword evidence="11" id="KW-1185">Reference proteome</keyword>
<organism evidence="10 11">
    <name type="scientific">Arcicella gelida</name>
    <dbReference type="NCBI Taxonomy" id="2984195"/>
    <lineage>
        <taxon>Bacteria</taxon>
        <taxon>Pseudomonadati</taxon>
        <taxon>Bacteroidota</taxon>
        <taxon>Cytophagia</taxon>
        <taxon>Cytophagales</taxon>
        <taxon>Flectobacillaceae</taxon>
        <taxon>Arcicella</taxon>
    </lineage>
</organism>
<dbReference type="InterPro" id="IPR010994">
    <property type="entry name" value="RuvA_2-like"/>
</dbReference>
<dbReference type="NCBIfam" id="TIGR00194">
    <property type="entry name" value="uvrC"/>
    <property type="match status" value="1"/>
</dbReference>
<evidence type="ECO:0000256" key="4">
    <source>
        <dbReference type="ARBA" id="ARBA00022881"/>
    </source>
</evidence>
<keyword evidence="5 7" id="KW-0234">DNA repair</keyword>
<dbReference type="SUPFAM" id="SSF47781">
    <property type="entry name" value="RuvA domain 2-like"/>
    <property type="match status" value="1"/>
</dbReference>
<comment type="subunit">
    <text evidence="7">Interacts with UvrB in an incision complex.</text>
</comment>
<accession>A0ABU5S6I0</accession>
<dbReference type="InterPro" id="IPR000305">
    <property type="entry name" value="GIY-YIG_endonuc"/>
</dbReference>
<evidence type="ECO:0000313" key="10">
    <source>
        <dbReference type="EMBL" id="MEA5404089.1"/>
    </source>
</evidence>
<keyword evidence="3 7" id="KW-0228">DNA excision</keyword>
<dbReference type="InterPro" id="IPR050066">
    <property type="entry name" value="UvrABC_protein_C"/>
</dbReference>
<sequence>MTEFDYKSALAKVPELPGVYRYFDDEGTVIYVGKAKNLKNRVSSYFAKSNQHDRKTKRLVSQIRNLEFTIAHTEFDALLLENTLIKQFQPKFNILLRDDKMYPFICITNEAFPKIITIRRVDKKLGTFFGPFANQKAMYAILEMFNQLYSFRTCNLNLSEKNIQDRKFKVCLEYHIGNCKGPCEGLQTENDYLKEIDQAKNILKGNMSLPKQYFEERMLEAASKLAFEEAQEFKEKLTYLVNFQSKSTVVNPNIKDVDVFSIVSDENAFYFNFMKVLNGFITQTQSLEVKKKLDETDEDVLTMMVWEMRDKYESEAKEVITNIPLAVDLKGVENSIPQIGDKKKLLDMSLKNVLYFKKEKADRQASEESAGDTKMRILLTLKNDLQLKAIPRHIECFDNSNIQGTNPVSAMVCFKNGLPSKKDYRHFTPKTVEGPNDFATMYEVVTRRYTRLIEEEADLPDLIIIDGGKGQLSASADALKNLGLYGKIPIIGIAKRLEEIYFPEDSIPLYIDKKSESLKLIQRLRDEAHRFGITKHRDKRSKNFIISQLESIDGIGKHTAEKLLKHFGTVSNIYKATPAELESLLGKAKALKLKEQLKVINDQ</sequence>
<name>A0ABU5S6I0_9BACT</name>
<keyword evidence="1 7" id="KW-0963">Cytoplasm</keyword>
<evidence type="ECO:0000259" key="8">
    <source>
        <dbReference type="PROSITE" id="PS50164"/>
    </source>
</evidence>
<dbReference type="RefSeq" id="WP_323697384.1">
    <property type="nucleotide sequence ID" value="NZ_JAYGIL010000016.1"/>
</dbReference>
<evidence type="ECO:0000256" key="6">
    <source>
        <dbReference type="ARBA" id="ARBA00023236"/>
    </source>
</evidence>
<evidence type="ECO:0000256" key="7">
    <source>
        <dbReference type="HAMAP-Rule" id="MF_00203"/>
    </source>
</evidence>
<dbReference type="PROSITE" id="PS50164">
    <property type="entry name" value="GIY_YIG"/>
    <property type="match status" value="1"/>
</dbReference>
<dbReference type="InterPro" id="IPR036876">
    <property type="entry name" value="UVR_dom_sf"/>
</dbReference>
<dbReference type="InterPro" id="IPR038476">
    <property type="entry name" value="UvrC_RNase_H_dom_sf"/>
</dbReference>
<dbReference type="InterPro" id="IPR047296">
    <property type="entry name" value="GIY-YIG_UvrC_Cho"/>
</dbReference>
<comment type="subcellular location">
    <subcellularLocation>
        <location evidence="7">Cytoplasm</location>
    </subcellularLocation>
</comment>
<comment type="function">
    <text evidence="7">The UvrABC repair system catalyzes the recognition and processing of DNA lesions. UvrC both incises the 5' and 3' sides of the lesion. The N-terminal half is responsible for the 3' incision and the C-terminal half is responsible for the 5' incision.</text>
</comment>
<gene>
    <name evidence="7 10" type="primary">uvrC</name>
    <name evidence="10" type="ORF">VB776_14255</name>
</gene>
<dbReference type="Pfam" id="PF14520">
    <property type="entry name" value="HHH_5"/>
    <property type="match status" value="1"/>
</dbReference>
<dbReference type="CDD" id="cd10434">
    <property type="entry name" value="GIY-YIG_UvrC_Cho"/>
    <property type="match status" value="1"/>
</dbReference>
<evidence type="ECO:0000313" key="11">
    <source>
        <dbReference type="Proteomes" id="UP001303899"/>
    </source>
</evidence>
<dbReference type="Proteomes" id="UP001303899">
    <property type="component" value="Unassembled WGS sequence"/>
</dbReference>
<dbReference type="Gene3D" id="1.10.150.20">
    <property type="entry name" value="5' to 3' exonuclease, C-terminal subdomain"/>
    <property type="match status" value="1"/>
</dbReference>
<protein>
    <recommendedName>
        <fullName evidence="7">UvrABC system protein C</fullName>
        <shortName evidence="7">Protein UvrC</shortName>
    </recommendedName>
    <alternativeName>
        <fullName evidence="7">Excinuclease ABC subunit C</fullName>
    </alternativeName>
</protein>
<comment type="caution">
    <text evidence="10">The sequence shown here is derived from an EMBL/GenBank/DDBJ whole genome shotgun (WGS) entry which is preliminary data.</text>
</comment>
<dbReference type="Pfam" id="PF22920">
    <property type="entry name" value="UvrC_RNaseH"/>
    <property type="match status" value="1"/>
</dbReference>
<dbReference type="InterPro" id="IPR001162">
    <property type="entry name" value="UvrC_RNase_H_dom"/>
</dbReference>
<dbReference type="HAMAP" id="MF_00203">
    <property type="entry name" value="UvrC"/>
    <property type="match status" value="1"/>
</dbReference>
<dbReference type="Pfam" id="PF08459">
    <property type="entry name" value="UvrC_RNaseH_dom"/>
    <property type="match status" value="1"/>
</dbReference>
<dbReference type="InterPro" id="IPR004791">
    <property type="entry name" value="UvrC"/>
</dbReference>
<dbReference type="InterPro" id="IPR035901">
    <property type="entry name" value="GIY-YIG_endonuc_sf"/>
</dbReference>
<dbReference type="SMART" id="SM00465">
    <property type="entry name" value="GIYc"/>
    <property type="match status" value="1"/>
</dbReference>
<dbReference type="Pfam" id="PF01541">
    <property type="entry name" value="GIY-YIG"/>
    <property type="match status" value="1"/>
</dbReference>
<keyword evidence="4 7" id="KW-0267">Excision nuclease</keyword>
<evidence type="ECO:0000256" key="3">
    <source>
        <dbReference type="ARBA" id="ARBA00022769"/>
    </source>
</evidence>
<reference evidence="10 11" key="1">
    <citation type="submission" date="2023-12" db="EMBL/GenBank/DDBJ databases">
        <title>Novel species of the genus Arcicella isolated from rivers.</title>
        <authorList>
            <person name="Lu H."/>
        </authorList>
    </citation>
    <scope>NUCLEOTIDE SEQUENCE [LARGE SCALE GENOMIC DNA]</scope>
    <source>
        <strain evidence="10 11">DC2W</strain>
    </source>
</reference>
<keyword evidence="6 7" id="KW-0742">SOS response</keyword>
<evidence type="ECO:0000259" key="9">
    <source>
        <dbReference type="PROSITE" id="PS50165"/>
    </source>
</evidence>